<dbReference type="EMBL" id="JBHTIR010001943">
    <property type="protein sequence ID" value="MFD0853173.1"/>
    <property type="molecule type" value="Genomic_DNA"/>
</dbReference>
<keyword evidence="2" id="KW-1185">Reference proteome</keyword>
<reference evidence="2" key="1">
    <citation type="journal article" date="2019" name="Int. J. Syst. Evol. Microbiol.">
        <title>The Global Catalogue of Microorganisms (GCM) 10K type strain sequencing project: providing services to taxonomists for standard genome sequencing and annotation.</title>
        <authorList>
            <consortium name="The Broad Institute Genomics Platform"/>
            <consortium name="The Broad Institute Genome Sequencing Center for Infectious Disease"/>
            <person name="Wu L."/>
            <person name="Ma J."/>
        </authorList>
    </citation>
    <scope>NUCLEOTIDE SEQUENCE [LARGE SCALE GENOMIC DNA]</scope>
    <source>
        <strain evidence="2">JCM 31696</strain>
    </source>
</reference>
<gene>
    <name evidence="1" type="ORF">ACFQ07_13110</name>
</gene>
<accession>A0ABW3CHG1</accession>
<feature type="non-terminal residue" evidence="1">
    <location>
        <position position="181"/>
    </location>
</feature>
<evidence type="ECO:0000313" key="1">
    <source>
        <dbReference type="EMBL" id="MFD0853173.1"/>
    </source>
</evidence>
<evidence type="ECO:0000313" key="2">
    <source>
        <dbReference type="Proteomes" id="UP001597083"/>
    </source>
</evidence>
<dbReference type="Proteomes" id="UP001597083">
    <property type="component" value="Unassembled WGS sequence"/>
</dbReference>
<protein>
    <submittedName>
        <fullName evidence="1">Zinc carboxypeptidase</fullName>
    </submittedName>
</protein>
<proteinExistence type="predicted"/>
<sequence length="181" mass="19263">MKTSDTAATNILTAAWDSGPGTEIGSGGTATMSRFTDAGQYMYHRFNSPLPLNATPSQVRVTSTSGGSVTVPVKKWLGERRKKPSPHYVTDFIDHYMDPTEVYQRIGSLAGEFPRISSLIDLPYKTNGYRRAAQAQFGTEAASTLYVSSKAYGSEGGNDISVALTDPGTASAPLTVSVTGK</sequence>
<comment type="caution">
    <text evidence="1">The sequence shown here is derived from an EMBL/GenBank/DDBJ whole genome shotgun (WGS) entry which is preliminary data.</text>
</comment>
<keyword evidence="1" id="KW-0645">Protease</keyword>
<name>A0ABW3CHG1_9ACTN</name>
<keyword evidence="1" id="KW-0378">Hydrolase</keyword>
<keyword evidence="1" id="KW-0121">Carboxypeptidase</keyword>
<organism evidence="1 2">
    <name type="scientific">Actinomadura adrarensis</name>
    <dbReference type="NCBI Taxonomy" id="1819600"/>
    <lineage>
        <taxon>Bacteria</taxon>
        <taxon>Bacillati</taxon>
        <taxon>Actinomycetota</taxon>
        <taxon>Actinomycetes</taxon>
        <taxon>Streptosporangiales</taxon>
        <taxon>Thermomonosporaceae</taxon>
        <taxon>Actinomadura</taxon>
    </lineage>
</organism>
<dbReference type="GO" id="GO:0004180">
    <property type="term" value="F:carboxypeptidase activity"/>
    <property type="evidence" value="ECO:0007669"/>
    <property type="project" value="UniProtKB-KW"/>
</dbReference>